<dbReference type="InterPro" id="IPR052945">
    <property type="entry name" value="Mitotic_Regulator"/>
</dbReference>
<evidence type="ECO:0000313" key="1">
    <source>
        <dbReference type="EMBL" id="PKY56984.1"/>
    </source>
</evidence>
<reference evidence="1 2" key="1">
    <citation type="submission" date="2015-10" db="EMBL/GenBank/DDBJ databases">
        <title>Genome analyses suggest a sexual origin of heterokaryosis in a supposedly ancient asexual fungus.</title>
        <authorList>
            <person name="Ropars J."/>
            <person name="Sedzielewska K."/>
            <person name="Noel J."/>
            <person name="Charron P."/>
            <person name="Farinelli L."/>
            <person name="Marton T."/>
            <person name="Kruger M."/>
            <person name="Pelin A."/>
            <person name="Brachmann A."/>
            <person name="Corradi N."/>
        </authorList>
    </citation>
    <scope>NUCLEOTIDE SEQUENCE [LARGE SCALE GENOMIC DNA]</scope>
    <source>
        <strain evidence="1 2">A4</strain>
    </source>
</reference>
<organism evidence="1 2">
    <name type="scientific">Rhizophagus irregularis</name>
    <dbReference type="NCBI Taxonomy" id="588596"/>
    <lineage>
        <taxon>Eukaryota</taxon>
        <taxon>Fungi</taxon>
        <taxon>Fungi incertae sedis</taxon>
        <taxon>Mucoromycota</taxon>
        <taxon>Glomeromycotina</taxon>
        <taxon>Glomeromycetes</taxon>
        <taxon>Glomerales</taxon>
        <taxon>Glomeraceae</taxon>
        <taxon>Rhizophagus</taxon>
    </lineage>
</organism>
<keyword evidence="2" id="KW-1185">Reference proteome</keyword>
<evidence type="ECO:0000313" key="2">
    <source>
        <dbReference type="Proteomes" id="UP000234323"/>
    </source>
</evidence>
<name>A0A2I1HDN9_9GLOM</name>
<proteinExistence type="predicted"/>
<dbReference type="InterPro" id="IPR011990">
    <property type="entry name" value="TPR-like_helical_dom_sf"/>
</dbReference>
<dbReference type="Gene3D" id="1.25.40.10">
    <property type="entry name" value="Tetratricopeptide repeat domain"/>
    <property type="match status" value="1"/>
</dbReference>
<dbReference type="EMBL" id="LLXI01002374">
    <property type="protein sequence ID" value="PKY56984.1"/>
    <property type="molecule type" value="Genomic_DNA"/>
</dbReference>
<dbReference type="PANTHER" id="PTHR43628:SF1">
    <property type="entry name" value="CHITIN SYNTHASE REGULATORY FACTOR 2-RELATED"/>
    <property type="match status" value="1"/>
</dbReference>
<dbReference type="PANTHER" id="PTHR43628">
    <property type="entry name" value="ACTIVATOR OF C KINASE PROTEIN 1-RELATED"/>
    <property type="match status" value="1"/>
</dbReference>
<accession>A0A2I1HDN9</accession>
<comment type="caution">
    <text evidence="1">The sequence shown here is derived from an EMBL/GenBank/DDBJ whole genome shotgun (WGS) entry which is preliminary data.</text>
</comment>
<feature type="non-terminal residue" evidence="1">
    <location>
        <position position="1"/>
    </location>
</feature>
<dbReference type="Proteomes" id="UP000234323">
    <property type="component" value="Unassembled WGS sequence"/>
</dbReference>
<dbReference type="Pfam" id="PF08238">
    <property type="entry name" value="Sel1"/>
    <property type="match status" value="2"/>
</dbReference>
<gene>
    <name evidence="1" type="ORF">RhiirA4_306948</name>
</gene>
<sequence length="79" mass="8887">ADDEENEYPEARVRYGDCLFNGKGVDKNESEALKYFEKAAEDGVVVAMYNVGNMYYNGVGCKKDIEKAKNYIELAVYNG</sequence>
<dbReference type="SUPFAM" id="SSF81901">
    <property type="entry name" value="HCP-like"/>
    <property type="match status" value="1"/>
</dbReference>
<dbReference type="AlphaFoldDB" id="A0A2I1HDN9"/>
<dbReference type="SMART" id="SM00671">
    <property type="entry name" value="SEL1"/>
    <property type="match status" value="2"/>
</dbReference>
<protein>
    <submittedName>
        <fullName evidence="1">HCP-like protein</fullName>
    </submittedName>
</protein>
<feature type="non-terminal residue" evidence="1">
    <location>
        <position position="79"/>
    </location>
</feature>
<dbReference type="InterPro" id="IPR006597">
    <property type="entry name" value="Sel1-like"/>
</dbReference>